<evidence type="ECO:0000256" key="1">
    <source>
        <dbReference type="SAM" id="Phobius"/>
    </source>
</evidence>
<reference evidence="2" key="1">
    <citation type="submission" date="2023-07" db="EMBL/GenBank/DDBJ databases">
        <authorList>
            <consortium name="CYATHOMIX"/>
        </authorList>
    </citation>
    <scope>NUCLEOTIDE SEQUENCE</scope>
    <source>
        <strain evidence="2">N/A</strain>
    </source>
</reference>
<keyword evidence="1" id="KW-0812">Transmembrane</keyword>
<dbReference type="AlphaFoldDB" id="A0AA36M8A3"/>
<evidence type="ECO:0008006" key="4">
    <source>
        <dbReference type="Google" id="ProtNLM"/>
    </source>
</evidence>
<evidence type="ECO:0000313" key="3">
    <source>
        <dbReference type="Proteomes" id="UP001176961"/>
    </source>
</evidence>
<feature type="transmembrane region" description="Helical" evidence="1">
    <location>
        <begin position="43"/>
        <end position="62"/>
    </location>
</feature>
<dbReference type="Proteomes" id="UP001176961">
    <property type="component" value="Unassembled WGS sequence"/>
</dbReference>
<protein>
    <recommendedName>
        <fullName evidence="4">G-protein coupled receptors family 1 profile domain-containing protein</fullName>
    </recommendedName>
</protein>
<sequence length="103" mass="11859">MRRIRYGLVLGVISTVLVSVPNLKSLFLDQLRFAGMDEWVSQMFNWASIINSSINIIVYIWLNKEFRHQFGRAFNIRCLEQSSPVTLIAPTIAPTKIALRTFD</sequence>
<keyword evidence="3" id="KW-1185">Reference proteome</keyword>
<gene>
    <name evidence="2" type="ORF">CYNAS_LOCUS12395</name>
</gene>
<keyword evidence="1" id="KW-0472">Membrane</keyword>
<name>A0AA36M8A3_CYLNA</name>
<proteinExistence type="predicted"/>
<dbReference type="EMBL" id="CATQJL010000223">
    <property type="protein sequence ID" value="CAJ0600412.1"/>
    <property type="molecule type" value="Genomic_DNA"/>
</dbReference>
<comment type="caution">
    <text evidence="2">The sequence shown here is derived from an EMBL/GenBank/DDBJ whole genome shotgun (WGS) entry which is preliminary data.</text>
</comment>
<keyword evidence="1" id="KW-1133">Transmembrane helix</keyword>
<dbReference type="SUPFAM" id="SSF81321">
    <property type="entry name" value="Family A G protein-coupled receptor-like"/>
    <property type="match status" value="1"/>
</dbReference>
<accession>A0AA36M8A3</accession>
<organism evidence="2 3">
    <name type="scientific">Cylicocyclus nassatus</name>
    <name type="common">Nematode worm</name>
    <dbReference type="NCBI Taxonomy" id="53992"/>
    <lineage>
        <taxon>Eukaryota</taxon>
        <taxon>Metazoa</taxon>
        <taxon>Ecdysozoa</taxon>
        <taxon>Nematoda</taxon>
        <taxon>Chromadorea</taxon>
        <taxon>Rhabditida</taxon>
        <taxon>Rhabditina</taxon>
        <taxon>Rhabditomorpha</taxon>
        <taxon>Strongyloidea</taxon>
        <taxon>Strongylidae</taxon>
        <taxon>Cylicocyclus</taxon>
    </lineage>
</organism>
<feature type="transmembrane region" description="Helical" evidence="1">
    <location>
        <begin position="7"/>
        <end position="23"/>
    </location>
</feature>
<dbReference type="Gene3D" id="1.20.1070.10">
    <property type="entry name" value="Rhodopsin 7-helix transmembrane proteins"/>
    <property type="match status" value="1"/>
</dbReference>
<evidence type="ECO:0000313" key="2">
    <source>
        <dbReference type="EMBL" id="CAJ0600412.1"/>
    </source>
</evidence>